<gene>
    <name evidence="2" type="ORF">DM82_4365</name>
</gene>
<sequence length="1461" mass="158954">MADTNDTPNVVTAIPADSGVPLQPMQTGYVPEDIEYAHLNQPDTLDVATATWRSSTLVGQLLNGLQDLDANAQPNATFNPYSHIEANKDKYQDLLPLVAGGSLTFDGVDSQAAFDAWVGAQRRNIKDRQTIASADTWKSVVTMPVAMLDATLLLGPVGEAAGAVTTGRMGAGVLAGAARGAIAGGTEIAIQQAGVSVLNDSQTAEEAFMNIGVGMTLGAGLGAIFRHAKSDNVLNAGNPSNPLHPDNLDRSIPINEHQIGQLPEEGAVFGADSIGAARSTADTDSLIATSKNPIARAVDWATTFGSYTPLQRLGSYSNPLTRDTMLRLMDTGGLLTRAMAAGKSTGLEAETLKTIYEQQMSNVRRRVDSVYRSANADLGQSGTRTSAGNVLNTITQGSRDINIVPQQAFNEAISLIQRGSNARAADAEISQAVMDRLTLSGLSLDQAKTVHRRVYEAEKVYHDAYEAMKGEAVRQGLLDPEKLVEGRYGMPQRWMREGIDANAERLKGFLMEHLETKPTDDWLRENGFIADPNVPRGAGEEPLPASWDDLKKAGDDTTVNSVLRQWAGEQNEFKNQYLQSKLADYQQRQLKAQDKAATVLGFLKETEGYWRDAKLREMRLASRDIERRSVLRKVASAQLKSQRASEKVQSALNRLGGDESVLGQMQKQLVDGGLALDEAGAAVAKARERHAAAKAAFQPNDEGQSLVDALRGKVDEKRGENAELLSEKRGVLGELKDVSENLGGIELPRAKNPLNQQRDALNAQSRVNREEIAKARAQIREALEERRAAQAELGEANAGFDKLAKQQADVRRWHDAATKEVNTIIEHEGDALLEPGLRKQMDDHLAAVDELKKHLNEARDARRFAYDIMKLTGMEARAAAKAADRASRQLQKVAFQARKGQSDMSPLTKYVDGLVNDLRGVDRAPRGVLLDKSPISGRLKERQFQFDFGEYNWLVDNGFLAGNADDAFQGYMKDLGGQLAAHRGLGGRQIDDILREVQDDYDAAIGSELDLKKRAALQAEKLSALDDVKHAHDRILGKYDLKDHNGAVWTADRLKQMGVVRYMGGFVFSSIGDLATAAFAAPGSLLRTVALKGARDYQYLLRQAAKGDKDAEELKMILGSLETGAHLNSSDRALGRGEAADLLGFGTGRTRQATRAIETAMNTMSDYGNKLSLMKGWSDNIRRTAGLVQLGNIRKWVAKYGMLDKGKTVQLSALGIGEDEAKRLNVLFSKYGSEQRQGLFSPGITKWLDEADGEHMKYVLESALIKAQRRASYTSGYGNQPLLMDKWYGKLFLQFQSMALQFSNNFIRAGVQYGFVTGDHMRFASALGTAIAAGVLMNSIATFRKGANIEDQEPQQFAYNVVQRSGLLGVAGSYTDAAVKLMDPVLNQHLGWTLGGGASKFSQNSWLANLMGPWLGNVETLQGIGANAVNGDFDSVGKKALQLAPLNQQIQMIARLLSTNQ</sequence>
<proteinExistence type="predicted"/>
<keyword evidence="1" id="KW-0175">Coiled coil</keyword>
<dbReference type="EMBL" id="CP008727">
    <property type="protein sequence ID" value="AIO68700.1"/>
    <property type="molecule type" value="Genomic_DNA"/>
</dbReference>
<dbReference type="KEGG" id="bok:DM82_4365"/>
<organism evidence="2 3">
    <name type="scientific">Burkholderia oklahomensis</name>
    <dbReference type="NCBI Taxonomy" id="342113"/>
    <lineage>
        <taxon>Bacteria</taxon>
        <taxon>Pseudomonadati</taxon>
        <taxon>Pseudomonadota</taxon>
        <taxon>Betaproteobacteria</taxon>
        <taxon>Burkholderiales</taxon>
        <taxon>Burkholderiaceae</taxon>
        <taxon>Burkholderia</taxon>
        <taxon>pseudomallei group</taxon>
    </lineage>
</organism>
<accession>A0AAI8FQ77</accession>
<dbReference type="RefSeq" id="WP_010107847.1">
    <property type="nucleotide sequence ID" value="NZ_CP008727.1"/>
</dbReference>
<evidence type="ECO:0000256" key="1">
    <source>
        <dbReference type="SAM" id="Coils"/>
    </source>
</evidence>
<protein>
    <submittedName>
        <fullName evidence="2">Uncharacterized protein</fullName>
    </submittedName>
</protein>
<reference evidence="2 3" key="1">
    <citation type="submission" date="2014-06" db="EMBL/GenBank/DDBJ databases">
        <authorList>
            <person name="Bishop-Lilly K.A."/>
            <person name="Broomall S.M."/>
            <person name="Chain P.S."/>
            <person name="Chertkov O."/>
            <person name="Coyne S.R."/>
            <person name="Daligault H.E."/>
            <person name="Davenport K.W."/>
            <person name="Erkkila T."/>
            <person name="Frey K.G."/>
            <person name="Gibbons H.S."/>
            <person name="Gu W."/>
            <person name="Jaissle J."/>
            <person name="Johnson S.L."/>
            <person name="Koroleva G.I."/>
            <person name="Ladner J.T."/>
            <person name="Lo C.-C."/>
            <person name="Minogue T.D."/>
            <person name="Munk C."/>
            <person name="Palacios G.F."/>
            <person name="Redden C.L."/>
            <person name="Rosenzweig C.N."/>
            <person name="Scholz M.B."/>
            <person name="Teshima H."/>
            <person name="Xu Y."/>
        </authorList>
    </citation>
    <scope>NUCLEOTIDE SEQUENCE [LARGE SCALE GENOMIC DNA]</scope>
    <source>
        <strain evidence="2 3">EO147</strain>
    </source>
</reference>
<evidence type="ECO:0000313" key="2">
    <source>
        <dbReference type="EMBL" id="AIO68700.1"/>
    </source>
</evidence>
<keyword evidence="3" id="KW-1185">Reference proteome</keyword>
<name>A0AAI8FQ77_9BURK</name>
<feature type="coiled-coil region" evidence="1">
    <location>
        <begin position="765"/>
        <end position="799"/>
    </location>
</feature>
<dbReference type="Proteomes" id="UP000029424">
    <property type="component" value="Chromosome 2"/>
</dbReference>
<evidence type="ECO:0000313" key="3">
    <source>
        <dbReference type="Proteomes" id="UP000029424"/>
    </source>
</evidence>